<dbReference type="Gene3D" id="6.10.140.1070">
    <property type="match status" value="2"/>
</dbReference>
<dbReference type="PANTHER" id="PTHR43127">
    <property type="entry name" value="DEVELOPMENTALLY-REGULATED GTP-BINDING PROTEIN 2"/>
    <property type="match status" value="1"/>
</dbReference>
<keyword evidence="2" id="KW-0342">GTP-binding</keyword>
<dbReference type="InterPro" id="IPR045001">
    <property type="entry name" value="DRG"/>
</dbReference>
<dbReference type="Pfam" id="PF16897">
    <property type="entry name" value="MMR_HSR1_Xtn"/>
    <property type="match status" value="1"/>
</dbReference>
<gene>
    <name evidence="5" type="ORF">K470DRAFT_216155</name>
</gene>
<dbReference type="PRINTS" id="PR00326">
    <property type="entry name" value="GTP1OBG"/>
</dbReference>
<dbReference type="Pfam" id="PF01926">
    <property type="entry name" value="MMR_HSR1"/>
    <property type="match status" value="1"/>
</dbReference>
<dbReference type="InterPro" id="IPR004095">
    <property type="entry name" value="TGS"/>
</dbReference>
<dbReference type="AlphaFoldDB" id="A0A6A7C0J7"/>
<dbReference type="FunFam" id="3.10.20.30:FF:000003">
    <property type="entry name" value="Developmentally-regulated GTP-binding protein 1"/>
    <property type="match status" value="1"/>
</dbReference>
<feature type="domain" description="OBG-type G" evidence="3">
    <location>
        <begin position="65"/>
        <end position="292"/>
    </location>
</feature>
<evidence type="ECO:0000256" key="1">
    <source>
        <dbReference type="ARBA" id="ARBA00022741"/>
    </source>
</evidence>
<dbReference type="PROSITE" id="PS00905">
    <property type="entry name" value="GTP1_OBG"/>
    <property type="match status" value="1"/>
</dbReference>
<dbReference type="SUPFAM" id="SSF52540">
    <property type="entry name" value="P-loop containing nucleoside triphosphate hydrolases"/>
    <property type="match status" value="1"/>
</dbReference>
<dbReference type="InterPro" id="IPR006074">
    <property type="entry name" value="GTP1-OBG_CS"/>
</dbReference>
<dbReference type="InterPro" id="IPR012676">
    <property type="entry name" value="TGS-like"/>
</dbReference>
<evidence type="ECO:0000259" key="3">
    <source>
        <dbReference type="PROSITE" id="PS51710"/>
    </source>
</evidence>
<protein>
    <submittedName>
        <fullName evidence="5">Small GTP-binding protein</fullName>
    </submittedName>
</protein>
<dbReference type="InterPro" id="IPR005225">
    <property type="entry name" value="Small_GTP-bd"/>
</dbReference>
<dbReference type="InterPro" id="IPR012675">
    <property type="entry name" value="Beta-grasp_dom_sf"/>
</dbReference>
<dbReference type="InterPro" id="IPR031662">
    <property type="entry name" value="GTP-binding_2"/>
</dbReference>
<reference evidence="5" key="1">
    <citation type="journal article" date="2020" name="Stud. Mycol.">
        <title>101 Dothideomycetes genomes: a test case for predicting lifestyles and emergence of pathogens.</title>
        <authorList>
            <person name="Haridas S."/>
            <person name="Albert R."/>
            <person name="Binder M."/>
            <person name="Bloem J."/>
            <person name="Labutti K."/>
            <person name="Salamov A."/>
            <person name="Andreopoulos B."/>
            <person name="Baker S."/>
            <person name="Barry K."/>
            <person name="Bills G."/>
            <person name="Bluhm B."/>
            <person name="Cannon C."/>
            <person name="Castanera R."/>
            <person name="Culley D."/>
            <person name="Daum C."/>
            <person name="Ezra D."/>
            <person name="Gonzalez J."/>
            <person name="Henrissat B."/>
            <person name="Kuo A."/>
            <person name="Liang C."/>
            <person name="Lipzen A."/>
            <person name="Lutzoni F."/>
            <person name="Magnuson J."/>
            <person name="Mondo S."/>
            <person name="Nolan M."/>
            <person name="Ohm R."/>
            <person name="Pangilinan J."/>
            <person name="Park H.-J."/>
            <person name="Ramirez L."/>
            <person name="Alfaro M."/>
            <person name="Sun H."/>
            <person name="Tritt A."/>
            <person name="Yoshinaga Y."/>
            <person name="Zwiers L.-H."/>
            <person name="Turgeon B."/>
            <person name="Goodwin S."/>
            <person name="Spatafora J."/>
            <person name="Crous P."/>
            <person name="Grigoriev I."/>
        </authorList>
    </citation>
    <scope>NUCLEOTIDE SEQUENCE</scope>
    <source>
        <strain evidence="5">CBS 480.64</strain>
    </source>
</reference>
<dbReference type="EMBL" id="MU005977">
    <property type="protein sequence ID" value="KAF2860913.1"/>
    <property type="molecule type" value="Genomic_DNA"/>
</dbReference>
<evidence type="ECO:0000256" key="2">
    <source>
        <dbReference type="ARBA" id="ARBA00023134"/>
    </source>
</evidence>
<dbReference type="Pfam" id="PF02824">
    <property type="entry name" value="TGS"/>
    <property type="match status" value="1"/>
</dbReference>
<dbReference type="PROSITE" id="PS51710">
    <property type="entry name" value="G_OBG"/>
    <property type="match status" value="1"/>
</dbReference>
<dbReference type="FunFam" id="3.40.50.300:FF:000740">
    <property type="entry name" value="Putative GTP-binding protein 1"/>
    <property type="match status" value="1"/>
</dbReference>
<proteinExistence type="predicted"/>
<dbReference type="InterPro" id="IPR027417">
    <property type="entry name" value="P-loop_NTPase"/>
</dbReference>
<dbReference type="OrthoDB" id="603at2759"/>
<dbReference type="SUPFAM" id="SSF81271">
    <property type="entry name" value="TGS-like"/>
    <property type="match status" value="1"/>
</dbReference>
<dbReference type="NCBIfam" id="TIGR00231">
    <property type="entry name" value="small_GTP"/>
    <property type="match status" value="1"/>
</dbReference>
<dbReference type="GO" id="GO:0003924">
    <property type="term" value="F:GTPase activity"/>
    <property type="evidence" value="ECO:0007669"/>
    <property type="project" value="InterPro"/>
</dbReference>
<organism evidence="5 6">
    <name type="scientific">Piedraia hortae CBS 480.64</name>
    <dbReference type="NCBI Taxonomy" id="1314780"/>
    <lineage>
        <taxon>Eukaryota</taxon>
        <taxon>Fungi</taxon>
        <taxon>Dikarya</taxon>
        <taxon>Ascomycota</taxon>
        <taxon>Pezizomycotina</taxon>
        <taxon>Dothideomycetes</taxon>
        <taxon>Dothideomycetidae</taxon>
        <taxon>Capnodiales</taxon>
        <taxon>Piedraiaceae</taxon>
        <taxon>Piedraia</taxon>
    </lineage>
</organism>
<dbReference type="Gene3D" id="3.10.20.30">
    <property type="match status" value="1"/>
</dbReference>
<dbReference type="InterPro" id="IPR031167">
    <property type="entry name" value="G_OBG"/>
</dbReference>
<dbReference type="Proteomes" id="UP000799421">
    <property type="component" value="Unassembled WGS sequence"/>
</dbReference>
<dbReference type="GO" id="GO:0005525">
    <property type="term" value="F:GTP binding"/>
    <property type="evidence" value="ECO:0007669"/>
    <property type="project" value="UniProtKB-KW"/>
</dbReference>
<evidence type="ECO:0000313" key="6">
    <source>
        <dbReference type="Proteomes" id="UP000799421"/>
    </source>
</evidence>
<dbReference type="CDD" id="cd01896">
    <property type="entry name" value="DRG"/>
    <property type="match status" value="1"/>
</dbReference>
<keyword evidence="6" id="KW-1185">Reference proteome</keyword>
<evidence type="ECO:0000259" key="4">
    <source>
        <dbReference type="PROSITE" id="PS51880"/>
    </source>
</evidence>
<feature type="domain" description="TGS" evidence="4">
    <location>
        <begin position="292"/>
        <end position="367"/>
    </location>
</feature>
<dbReference type="PROSITE" id="PS51880">
    <property type="entry name" value="TGS"/>
    <property type="match status" value="1"/>
</dbReference>
<dbReference type="InterPro" id="IPR006073">
    <property type="entry name" value="GTP-bd"/>
</dbReference>
<dbReference type="GO" id="GO:1903833">
    <property type="term" value="P:positive regulation of cellular response to amino acid starvation"/>
    <property type="evidence" value="ECO:0007669"/>
    <property type="project" value="UniProtKB-ARBA"/>
</dbReference>
<keyword evidence="1" id="KW-0547">Nucleotide-binding</keyword>
<evidence type="ECO:0000313" key="5">
    <source>
        <dbReference type="EMBL" id="KAF2860913.1"/>
    </source>
</evidence>
<accession>A0A6A7C0J7</accession>
<sequence length="375" mass="41081">MVNITDKIKEIEDEMRRTQKNKATEYHLGLLKGKLARLRAQLLEPGPGAGSGGGSGFDVSKSGDARIALVGFPSVGKSTFLSRVTKTKSEIAAYSFTTLTAIPGVLEYGGAEIQVLDLPGIIEGASEGKGRGRQVISAAKTSDLILMVLDATKRAEQRALLEAELEAVGIRLNSAPPDIVLRVKKAGGMKITFQNPPKYLDERLVGGVLRDYRILNCEVLVRDENATVDQFIDVIMREHRTYIKCLYVYNKVDGISLSFLDSLAREPNTAVMSCELDIGIQDVVDRCWEELGLIRVYTKRKGVEPDFNEALIVRNNSSIEDVCDHIHRGLKESFKYALVWGASARHVPQRVGLSHVVADEDVVSIVGSKSGLATR</sequence>
<name>A0A6A7C0J7_9PEZI</name>